<evidence type="ECO:0000313" key="2">
    <source>
        <dbReference type="EMBL" id="MBD8078394.1"/>
    </source>
</evidence>
<dbReference type="PANTHER" id="PTHR43252:SF7">
    <property type="entry name" value="TRANSCRIPTIONAL REGULATOR YQJI"/>
    <property type="match status" value="1"/>
</dbReference>
<evidence type="ECO:0000259" key="1">
    <source>
        <dbReference type="Pfam" id="PF03551"/>
    </source>
</evidence>
<sequence length="189" mass="21293">MSSIRLYILGALAEHGPMHGHQLRLLAEKEHATSWTDITVGSLYGALKRLAHDDLIVQLRHEQEGGYPTRQVWQITAAGRNALRAEWSDAFSAVVVRPDPFDLAMARLDADRLDEIPALLRERIAELEAARAAAEAYRADALPYLTVGEKFVLTHRPERLQAEIDWHTALLENLPEIVADELARKDHRP</sequence>
<dbReference type="InterPro" id="IPR036388">
    <property type="entry name" value="WH-like_DNA-bd_sf"/>
</dbReference>
<dbReference type="SUPFAM" id="SSF46785">
    <property type="entry name" value="Winged helix' DNA-binding domain"/>
    <property type="match status" value="1"/>
</dbReference>
<dbReference type="Gene3D" id="1.10.10.10">
    <property type="entry name" value="Winged helix-like DNA-binding domain superfamily/Winged helix DNA-binding domain"/>
    <property type="match status" value="1"/>
</dbReference>
<dbReference type="EMBL" id="JACYHB010000003">
    <property type="protein sequence ID" value="MBD8078394.1"/>
    <property type="molecule type" value="Genomic_DNA"/>
</dbReference>
<organism evidence="2 3">
    <name type="scientific">Cellulosimicrobium arenosum</name>
    <dbReference type="NCBI Taxonomy" id="2708133"/>
    <lineage>
        <taxon>Bacteria</taxon>
        <taxon>Bacillati</taxon>
        <taxon>Actinomycetota</taxon>
        <taxon>Actinomycetes</taxon>
        <taxon>Micrococcales</taxon>
        <taxon>Promicromonosporaceae</taxon>
        <taxon>Cellulosimicrobium</taxon>
    </lineage>
</organism>
<dbReference type="RefSeq" id="WP_191827985.1">
    <property type="nucleotide sequence ID" value="NZ_JACYHB010000003.1"/>
</dbReference>
<accession>A0A927G8A4</accession>
<keyword evidence="3" id="KW-1185">Reference proteome</keyword>
<dbReference type="InterPro" id="IPR005149">
    <property type="entry name" value="Tscrpt_reg_PadR_N"/>
</dbReference>
<reference evidence="2" key="1">
    <citation type="journal article" date="2018" name="Curr. Microbiol.">
        <title>Cellulosimicrobium arenosum sp. nov., Isolated from Marine Sediment Sand.</title>
        <authorList>
            <person name="Oh M."/>
            <person name="Kim J.H."/>
            <person name="Yoon J.H."/>
            <person name="Schumann P."/>
            <person name="Kim W."/>
        </authorList>
    </citation>
    <scope>NUCLEOTIDE SEQUENCE</scope>
    <source>
        <strain evidence="2">KCTC 49039</strain>
    </source>
</reference>
<dbReference type="PANTHER" id="PTHR43252">
    <property type="entry name" value="TRANSCRIPTIONAL REGULATOR YQJI"/>
    <property type="match status" value="1"/>
</dbReference>
<dbReference type="InterPro" id="IPR036390">
    <property type="entry name" value="WH_DNA-bd_sf"/>
</dbReference>
<proteinExistence type="predicted"/>
<protein>
    <submittedName>
        <fullName evidence="2">PadR family transcriptional regulator</fullName>
    </submittedName>
</protein>
<comment type="caution">
    <text evidence="2">The sequence shown here is derived from an EMBL/GenBank/DDBJ whole genome shotgun (WGS) entry which is preliminary data.</text>
</comment>
<dbReference type="AlphaFoldDB" id="A0A927G8A4"/>
<feature type="domain" description="Transcription regulator PadR N-terminal" evidence="1">
    <location>
        <begin position="8"/>
        <end position="84"/>
    </location>
</feature>
<dbReference type="Proteomes" id="UP000610846">
    <property type="component" value="Unassembled WGS sequence"/>
</dbReference>
<gene>
    <name evidence="2" type="ORF">IF651_04895</name>
</gene>
<name>A0A927G8A4_9MICO</name>
<reference evidence="2" key="2">
    <citation type="submission" date="2020-09" db="EMBL/GenBank/DDBJ databases">
        <authorList>
            <person name="Yu Y."/>
        </authorList>
    </citation>
    <scope>NUCLEOTIDE SEQUENCE</scope>
    <source>
        <strain evidence="2">KCTC 49039</strain>
    </source>
</reference>
<dbReference type="Pfam" id="PF03551">
    <property type="entry name" value="PadR"/>
    <property type="match status" value="1"/>
</dbReference>
<evidence type="ECO:0000313" key="3">
    <source>
        <dbReference type="Proteomes" id="UP000610846"/>
    </source>
</evidence>